<dbReference type="EC" id="3.1.1.32" evidence="5"/>
<keyword evidence="10" id="KW-0809">Transit peptide</keyword>
<comment type="function">
    <text evidence="13">Phospholipase that releases free fatty acids from phospholipids. Catalyzes the initial step of jasmonate (JA) biosynthesis. Required for the biosynthesis of endogenous JA in seedling, inflorescence and spikelets. Not essential for JA biosynthesis after wounding. Mediates spikelet development and specification of empty-glume identity. Functions in a high temperature-dependent manner to maintain floral developmental robustness under heat stress conditions. Functions by safeguarding the expression of several floral identity genes, such as MADS1, MADS6 and G1.</text>
</comment>
<evidence type="ECO:0000256" key="2">
    <source>
        <dbReference type="ARBA" id="ARBA00004167"/>
    </source>
</evidence>
<keyword evidence="18" id="KW-1185">Reference proteome</keyword>
<dbReference type="InterPro" id="IPR025287">
    <property type="entry name" value="WAK_GUB"/>
</dbReference>
<dbReference type="InterPro" id="IPR002921">
    <property type="entry name" value="Fungal_lipase-type"/>
</dbReference>
<proteinExistence type="inferred from homology"/>
<dbReference type="RefSeq" id="XP_039119416.1">
    <property type="nucleotide sequence ID" value="XM_039263482.1"/>
</dbReference>
<accession>A0AB40AYL1</accession>
<dbReference type="Proteomes" id="UP001515500">
    <property type="component" value="Unplaced"/>
</dbReference>
<feature type="domain" description="Fungal lipase-type" evidence="16">
    <location>
        <begin position="146"/>
        <end position="301"/>
    </location>
</feature>
<keyword evidence="7" id="KW-0934">Plastid</keyword>
<keyword evidence="11" id="KW-0442">Lipid degradation</keyword>
<comment type="similarity">
    <text evidence="4">Belongs to the AB hydrolase superfamily. Lipase family.</text>
</comment>
<dbReference type="Gene3D" id="3.40.50.1820">
    <property type="entry name" value="alpha/beta hydrolase"/>
    <property type="match status" value="1"/>
</dbReference>
<keyword evidence="12" id="KW-0443">Lipid metabolism</keyword>
<dbReference type="GO" id="GO:0016042">
    <property type="term" value="P:lipid catabolic process"/>
    <property type="evidence" value="ECO:0007669"/>
    <property type="project" value="UniProtKB-KW"/>
</dbReference>
<evidence type="ECO:0000256" key="15">
    <source>
        <dbReference type="ARBA" id="ARBA00081407"/>
    </source>
</evidence>
<dbReference type="PANTHER" id="PTHR31403">
    <property type="entry name" value="PHOSPHOLIPASE A1-IBETA2, CHLOROPLASTIC"/>
    <property type="match status" value="1"/>
</dbReference>
<sequence length="618" mass="70176">MTKTVTVNTVAVTSLRETKKPEIKPVLASVWKEIQGADDWEDLMEPLNPLLRDEIVRYGEFVSACYKAFDLEPGSKRYLNCKYGRKNMFAKVGMEKPGYNVVKYIYATPDISIPMQSTACCGRWIGYVAVSNDEETKRLGRRDILVSFRGTVTQSEWIANFMSSLTPAMLDPTDARLEVQVETGFLNLYTSDDSTCKFSQGSCRQQLLSEISRMINKYKGEEMSITLAGHSLGSSLATLLGYDLAELGLNRDGNNEIQITVYSFGGPRVGNFEFKKRCEELGVKVLRVVNVNDPVTKLPGVFLNENSRVLGKFELPWSCSCYTHVGVELSLDFFEMENPTCVHDLDAYIGLLKCPNMEQMSEEVPSAPLLAILLFQLLVFSSITLVSATGDQYCAPSSCGNLTNIRYPFRLKDDPPNCGDLNYELTCDHLNHTVLTLLSNSYYVSNITYDDSFYINLVYFKIQVKYVGMEKYNNINNGSCSHLPLPASPLTFSNLSHNKHYMAYKWVTLVNCSKEVKNKSMHHYYNDYDYDDYYYKPMPCLSHNNNSFVYLINGYKSYEIRNLKPSCRFLAMFPGDINGYFSGQQPPDIFKFLAQGFTLNGDIRMLNAIIDCLRRSMR</sequence>
<evidence type="ECO:0000313" key="18">
    <source>
        <dbReference type="Proteomes" id="UP001515500"/>
    </source>
</evidence>
<evidence type="ECO:0000256" key="14">
    <source>
        <dbReference type="ARBA" id="ARBA00069000"/>
    </source>
</evidence>
<keyword evidence="9" id="KW-0378">Hydrolase</keyword>
<dbReference type="InterPro" id="IPR029058">
    <property type="entry name" value="AB_hydrolase_fold"/>
</dbReference>
<evidence type="ECO:0000259" key="17">
    <source>
        <dbReference type="Pfam" id="PF13947"/>
    </source>
</evidence>
<dbReference type="PANTHER" id="PTHR31403:SF4">
    <property type="entry name" value="PHOSPHOLIPASE A1-IALPHA2, CHLOROPLASTIC"/>
    <property type="match status" value="1"/>
</dbReference>
<dbReference type="GO" id="GO:0016020">
    <property type="term" value="C:membrane"/>
    <property type="evidence" value="ECO:0007669"/>
    <property type="project" value="UniProtKB-SubCell"/>
</dbReference>
<dbReference type="GO" id="GO:0008970">
    <property type="term" value="F:phospholipase A1 activity"/>
    <property type="evidence" value="ECO:0007669"/>
    <property type="project" value="UniProtKB-EC"/>
</dbReference>
<dbReference type="Pfam" id="PF01764">
    <property type="entry name" value="Lipase_3"/>
    <property type="match status" value="1"/>
</dbReference>
<evidence type="ECO:0000256" key="12">
    <source>
        <dbReference type="ARBA" id="ARBA00023098"/>
    </source>
</evidence>
<dbReference type="AlphaFoldDB" id="A0AB40AYL1"/>
<name>A0AB40AYL1_DIOCR</name>
<comment type="subcellular location">
    <subcellularLocation>
        <location evidence="2">Membrane</location>
        <topology evidence="2">Single-pass membrane protein</topology>
    </subcellularLocation>
    <subcellularLocation>
        <location evidence="3">Plastid</location>
        <location evidence="3">Chloroplast</location>
    </subcellularLocation>
</comment>
<organism evidence="18 19">
    <name type="scientific">Dioscorea cayennensis subsp. rotundata</name>
    <name type="common">White Guinea yam</name>
    <name type="synonym">Dioscorea rotundata</name>
    <dbReference type="NCBI Taxonomy" id="55577"/>
    <lineage>
        <taxon>Eukaryota</taxon>
        <taxon>Viridiplantae</taxon>
        <taxon>Streptophyta</taxon>
        <taxon>Embryophyta</taxon>
        <taxon>Tracheophyta</taxon>
        <taxon>Spermatophyta</taxon>
        <taxon>Magnoliopsida</taxon>
        <taxon>Liliopsida</taxon>
        <taxon>Dioscoreales</taxon>
        <taxon>Dioscoreaceae</taxon>
        <taxon>Dioscorea</taxon>
    </lineage>
</organism>
<evidence type="ECO:0000259" key="16">
    <source>
        <dbReference type="Pfam" id="PF01764"/>
    </source>
</evidence>
<gene>
    <name evidence="19" type="primary">LOC120255717</name>
</gene>
<evidence type="ECO:0000256" key="3">
    <source>
        <dbReference type="ARBA" id="ARBA00004229"/>
    </source>
</evidence>
<dbReference type="CDD" id="cd00519">
    <property type="entry name" value="Lipase_3"/>
    <property type="match status" value="1"/>
</dbReference>
<dbReference type="FunFam" id="3.40.50.1820:FF:000106">
    <property type="entry name" value="Galactolipase DONGLE, chloroplastic"/>
    <property type="match status" value="1"/>
</dbReference>
<dbReference type="GeneID" id="120255717"/>
<protein>
    <recommendedName>
        <fullName evidence="14">Phospholipase A1 EG1, chloroplastic/mitochondrial</fullName>
        <ecNumber evidence="5">3.1.1.32</ecNumber>
    </recommendedName>
    <alternativeName>
        <fullName evidence="15">Protein EXTRA GLUME 1</fullName>
    </alternativeName>
</protein>
<reference evidence="19" key="1">
    <citation type="submission" date="2025-08" db="UniProtKB">
        <authorList>
            <consortium name="RefSeq"/>
        </authorList>
    </citation>
    <scope>IDENTIFICATION</scope>
</reference>
<evidence type="ECO:0000256" key="4">
    <source>
        <dbReference type="ARBA" id="ARBA00010701"/>
    </source>
</evidence>
<evidence type="ECO:0000256" key="7">
    <source>
        <dbReference type="ARBA" id="ARBA00022640"/>
    </source>
</evidence>
<keyword evidence="6" id="KW-0150">Chloroplast</keyword>
<dbReference type="GO" id="GO:0030247">
    <property type="term" value="F:polysaccharide binding"/>
    <property type="evidence" value="ECO:0007669"/>
    <property type="project" value="InterPro"/>
</dbReference>
<evidence type="ECO:0000256" key="1">
    <source>
        <dbReference type="ARBA" id="ARBA00000111"/>
    </source>
</evidence>
<keyword evidence="8" id="KW-0732">Signal</keyword>
<evidence type="ECO:0000313" key="19">
    <source>
        <dbReference type="RefSeq" id="XP_039119416.1"/>
    </source>
</evidence>
<dbReference type="GO" id="GO:0009507">
    <property type="term" value="C:chloroplast"/>
    <property type="evidence" value="ECO:0007669"/>
    <property type="project" value="UniProtKB-SubCell"/>
</dbReference>
<evidence type="ECO:0000256" key="8">
    <source>
        <dbReference type="ARBA" id="ARBA00022729"/>
    </source>
</evidence>
<dbReference type="SUPFAM" id="SSF53474">
    <property type="entry name" value="alpha/beta-Hydrolases"/>
    <property type="match status" value="1"/>
</dbReference>
<evidence type="ECO:0000256" key="5">
    <source>
        <dbReference type="ARBA" id="ARBA00013179"/>
    </source>
</evidence>
<dbReference type="Pfam" id="PF13947">
    <property type="entry name" value="GUB_WAK_bind"/>
    <property type="match status" value="1"/>
</dbReference>
<evidence type="ECO:0000256" key="11">
    <source>
        <dbReference type="ARBA" id="ARBA00022963"/>
    </source>
</evidence>
<evidence type="ECO:0000256" key="6">
    <source>
        <dbReference type="ARBA" id="ARBA00022528"/>
    </source>
</evidence>
<evidence type="ECO:0000256" key="9">
    <source>
        <dbReference type="ARBA" id="ARBA00022801"/>
    </source>
</evidence>
<feature type="domain" description="Wall-associated receptor kinase galacturonan-binding" evidence="17">
    <location>
        <begin position="394"/>
        <end position="452"/>
    </location>
</feature>
<comment type="catalytic activity">
    <reaction evidence="1">
        <text>a 1,2-diacyl-sn-glycero-3-phosphocholine + H2O = a 2-acyl-sn-glycero-3-phosphocholine + a fatty acid + H(+)</text>
        <dbReference type="Rhea" id="RHEA:18689"/>
        <dbReference type="ChEBI" id="CHEBI:15377"/>
        <dbReference type="ChEBI" id="CHEBI:15378"/>
        <dbReference type="ChEBI" id="CHEBI:28868"/>
        <dbReference type="ChEBI" id="CHEBI:57643"/>
        <dbReference type="ChEBI" id="CHEBI:57875"/>
        <dbReference type="EC" id="3.1.1.32"/>
    </reaction>
</comment>
<evidence type="ECO:0000256" key="13">
    <source>
        <dbReference type="ARBA" id="ARBA00056056"/>
    </source>
</evidence>
<evidence type="ECO:0000256" key="10">
    <source>
        <dbReference type="ARBA" id="ARBA00022946"/>
    </source>
</evidence>